<dbReference type="GeneID" id="91307670"/>
<organism evidence="1 2">
    <name type="scientific">Streptomyces parvulus</name>
    <dbReference type="NCBI Taxonomy" id="146923"/>
    <lineage>
        <taxon>Bacteria</taxon>
        <taxon>Bacillati</taxon>
        <taxon>Actinomycetota</taxon>
        <taxon>Actinomycetes</taxon>
        <taxon>Kitasatosporales</taxon>
        <taxon>Streptomycetaceae</taxon>
        <taxon>Streptomyces</taxon>
    </lineage>
</organism>
<dbReference type="AlphaFoldDB" id="A0A191V3M7"/>
<evidence type="ECO:0000313" key="2">
    <source>
        <dbReference type="Proteomes" id="UP000078468"/>
    </source>
</evidence>
<accession>A0A191V3M7</accession>
<protein>
    <submittedName>
        <fullName evidence="1">Uncharacterized protein</fullName>
    </submittedName>
</protein>
<sequence length="175" mass="18891">MAADAVVHLLALSGAKVRDGLPEATPDLVRAVLLEALPRFLSVAPGEEGAALAVLRVLGDRTRADGRLNTKRHARLREAIDTCAEEHLPVMCDPRELTRPRFWGGLLRARGVDVRDAQAVRGELEELARLPYAERAGLLSLSDATESAESDAGLLCAGPVALALRPYRRALAMER</sequence>
<dbReference type="KEGG" id="spav:Spa2297_22510"/>
<dbReference type="EMBL" id="CP015866">
    <property type="protein sequence ID" value="ANJ09503.1"/>
    <property type="molecule type" value="Genomic_DNA"/>
</dbReference>
<dbReference type="RefSeq" id="WP_064729833.1">
    <property type="nucleotide sequence ID" value="NZ_BMRX01000002.1"/>
</dbReference>
<reference evidence="1 2" key="1">
    <citation type="submission" date="2016-05" db="EMBL/GenBank/DDBJ databases">
        <title>Non-Contiguous Finished Genome Sequence of Streptomyces parvulus 2297 Integrated Site-Specifically with Actinophage R4.</title>
        <authorList>
            <person name="Nishizawa T."/>
            <person name="Miura T."/>
            <person name="Harada C."/>
            <person name="Guo Y."/>
            <person name="Narisawa K."/>
            <person name="Ohta H."/>
            <person name="Takahashi H."/>
            <person name="Shirai M."/>
        </authorList>
    </citation>
    <scope>NUCLEOTIDE SEQUENCE [LARGE SCALE GENOMIC DNA]</scope>
    <source>
        <strain evidence="1 2">2297</strain>
    </source>
</reference>
<evidence type="ECO:0000313" key="1">
    <source>
        <dbReference type="EMBL" id="ANJ09503.1"/>
    </source>
</evidence>
<dbReference type="Proteomes" id="UP000078468">
    <property type="component" value="Chromosome"/>
</dbReference>
<name>A0A191V3M7_9ACTN</name>
<proteinExistence type="predicted"/>
<gene>
    <name evidence="1" type="ORF">Spa2297_22510</name>
</gene>